<keyword evidence="1" id="KW-0472">Membrane</keyword>
<dbReference type="InterPro" id="IPR056120">
    <property type="entry name" value="DUF7703"/>
</dbReference>
<name>A0A1L9TSA6_9EURO</name>
<dbReference type="VEuPathDB" id="FungiDB:ASPSYDRAFT_55215"/>
<dbReference type="Pfam" id="PF24802">
    <property type="entry name" value="DUF7703"/>
    <property type="match status" value="1"/>
</dbReference>
<dbReference type="PANTHER" id="PTHR37013">
    <property type="entry name" value="INTEGRAL MEMBRANE PROTEIN (AFU_ORTHOLOGUE AFUA_1G05950)-RELATED"/>
    <property type="match status" value="1"/>
</dbReference>
<feature type="transmembrane region" description="Helical" evidence="1">
    <location>
        <begin position="159"/>
        <end position="178"/>
    </location>
</feature>
<sequence>MSEHALPGIGDDPVVPFVLAAFATLVYYNAIELIVLCSATFKRCGSLYFWCLLITSIGLIPHVSGYVLLFFRQDVSQYAAVSLIIIGWICTVTGQSLVLWSRLHFVCHNPRLIKGLLVMIVVNAFLLHTPTTVLLFGTVSSKTSSLSHTFSVGYNIMERIQLVGFCIQEIILSGVYVWETAKMLRLRSEAHHRRILAQLLAMNVVMLIIDLVVVIVEYIGFYSVQVMFKPVAYSVKLKLEYAVLGRLVQIAQGGSAGTSGGTPGFHTILPSSAYGSELRNDSYFLDAREGEMVSREPSKISPRTPSDLG</sequence>
<proteinExistence type="predicted"/>
<dbReference type="OrthoDB" id="405906at2759"/>
<dbReference type="GeneID" id="63765072"/>
<evidence type="ECO:0000313" key="3">
    <source>
        <dbReference type="EMBL" id="OJJ62317.1"/>
    </source>
</evidence>
<gene>
    <name evidence="3" type="ORF">ASPSYDRAFT_55215</name>
</gene>
<dbReference type="PANTHER" id="PTHR37013:SF7">
    <property type="entry name" value="INTEGRAL MEMBRANE PROTEIN"/>
    <property type="match status" value="1"/>
</dbReference>
<keyword evidence="4" id="KW-1185">Reference proteome</keyword>
<organism evidence="3 4">
    <name type="scientific">Aspergillus sydowii CBS 593.65</name>
    <dbReference type="NCBI Taxonomy" id="1036612"/>
    <lineage>
        <taxon>Eukaryota</taxon>
        <taxon>Fungi</taxon>
        <taxon>Dikarya</taxon>
        <taxon>Ascomycota</taxon>
        <taxon>Pezizomycotina</taxon>
        <taxon>Eurotiomycetes</taxon>
        <taxon>Eurotiomycetidae</taxon>
        <taxon>Eurotiales</taxon>
        <taxon>Aspergillaceae</taxon>
        <taxon>Aspergillus</taxon>
        <taxon>Aspergillus subgen. Nidulantes</taxon>
    </lineage>
</organism>
<dbReference type="Proteomes" id="UP000184356">
    <property type="component" value="Unassembled WGS sequence"/>
</dbReference>
<feature type="transmembrane region" description="Helical" evidence="1">
    <location>
        <begin position="77"/>
        <end position="100"/>
    </location>
</feature>
<evidence type="ECO:0000256" key="1">
    <source>
        <dbReference type="SAM" id="Phobius"/>
    </source>
</evidence>
<feature type="transmembrane region" description="Helical" evidence="1">
    <location>
        <begin position="14"/>
        <end position="35"/>
    </location>
</feature>
<evidence type="ECO:0000313" key="4">
    <source>
        <dbReference type="Proteomes" id="UP000184356"/>
    </source>
</evidence>
<feature type="transmembrane region" description="Helical" evidence="1">
    <location>
        <begin position="112"/>
        <end position="139"/>
    </location>
</feature>
<feature type="transmembrane region" description="Helical" evidence="1">
    <location>
        <begin position="199"/>
        <end position="221"/>
    </location>
</feature>
<reference evidence="4" key="1">
    <citation type="journal article" date="2017" name="Genome Biol.">
        <title>Comparative genomics reveals high biological diversity and specific adaptations in the industrially and medically important fungal genus Aspergillus.</title>
        <authorList>
            <person name="de Vries R.P."/>
            <person name="Riley R."/>
            <person name="Wiebenga A."/>
            <person name="Aguilar-Osorio G."/>
            <person name="Amillis S."/>
            <person name="Uchima C.A."/>
            <person name="Anderluh G."/>
            <person name="Asadollahi M."/>
            <person name="Askin M."/>
            <person name="Barry K."/>
            <person name="Battaglia E."/>
            <person name="Bayram O."/>
            <person name="Benocci T."/>
            <person name="Braus-Stromeyer S.A."/>
            <person name="Caldana C."/>
            <person name="Canovas D."/>
            <person name="Cerqueira G.C."/>
            <person name="Chen F."/>
            <person name="Chen W."/>
            <person name="Choi C."/>
            <person name="Clum A."/>
            <person name="Dos Santos R.A."/>
            <person name="Damasio A.R."/>
            <person name="Diallinas G."/>
            <person name="Emri T."/>
            <person name="Fekete E."/>
            <person name="Flipphi M."/>
            <person name="Freyberg S."/>
            <person name="Gallo A."/>
            <person name="Gournas C."/>
            <person name="Habgood R."/>
            <person name="Hainaut M."/>
            <person name="Harispe M.L."/>
            <person name="Henrissat B."/>
            <person name="Hilden K.S."/>
            <person name="Hope R."/>
            <person name="Hossain A."/>
            <person name="Karabika E."/>
            <person name="Karaffa L."/>
            <person name="Karanyi Z."/>
            <person name="Krasevec N."/>
            <person name="Kuo A."/>
            <person name="Kusch H."/>
            <person name="LaButti K."/>
            <person name="Lagendijk E.L."/>
            <person name="Lapidus A."/>
            <person name="Levasseur A."/>
            <person name="Lindquist E."/>
            <person name="Lipzen A."/>
            <person name="Logrieco A.F."/>
            <person name="MacCabe A."/>
            <person name="Maekelae M.R."/>
            <person name="Malavazi I."/>
            <person name="Melin P."/>
            <person name="Meyer V."/>
            <person name="Mielnichuk N."/>
            <person name="Miskei M."/>
            <person name="Molnar A.P."/>
            <person name="Mule G."/>
            <person name="Ngan C.Y."/>
            <person name="Orejas M."/>
            <person name="Orosz E."/>
            <person name="Ouedraogo J.P."/>
            <person name="Overkamp K.M."/>
            <person name="Park H.-S."/>
            <person name="Perrone G."/>
            <person name="Piumi F."/>
            <person name="Punt P.J."/>
            <person name="Ram A.F."/>
            <person name="Ramon A."/>
            <person name="Rauscher S."/>
            <person name="Record E."/>
            <person name="Riano-Pachon D.M."/>
            <person name="Robert V."/>
            <person name="Roehrig J."/>
            <person name="Ruller R."/>
            <person name="Salamov A."/>
            <person name="Salih N.S."/>
            <person name="Samson R.A."/>
            <person name="Sandor E."/>
            <person name="Sanguinetti M."/>
            <person name="Schuetze T."/>
            <person name="Sepcic K."/>
            <person name="Shelest E."/>
            <person name="Sherlock G."/>
            <person name="Sophianopoulou V."/>
            <person name="Squina F.M."/>
            <person name="Sun H."/>
            <person name="Susca A."/>
            <person name="Todd R.B."/>
            <person name="Tsang A."/>
            <person name="Unkles S.E."/>
            <person name="van de Wiele N."/>
            <person name="van Rossen-Uffink D."/>
            <person name="Oliveira J.V."/>
            <person name="Vesth T.C."/>
            <person name="Visser J."/>
            <person name="Yu J.-H."/>
            <person name="Zhou M."/>
            <person name="Andersen M.R."/>
            <person name="Archer D.B."/>
            <person name="Baker S.E."/>
            <person name="Benoit I."/>
            <person name="Brakhage A.A."/>
            <person name="Braus G.H."/>
            <person name="Fischer R."/>
            <person name="Frisvad J.C."/>
            <person name="Goldman G.H."/>
            <person name="Houbraken J."/>
            <person name="Oakley B."/>
            <person name="Pocsi I."/>
            <person name="Scazzocchio C."/>
            <person name="Seiboth B."/>
            <person name="vanKuyk P.A."/>
            <person name="Wortman J."/>
            <person name="Dyer P.S."/>
            <person name="Grigoriev I.V."/>
        </authorList>
    </citation>
    <scope>NUCLEOTIDE SEQUENCE [LARGE SCALE GENOMIC DNA]</scope>
    <source>
        <strain evidence="4">CBS 593.65</strain>
    </source>
</reference>
<keyword evidence="1" id="KW-0812">Transmembrane</keyword>
<evidence type="ECO:0000259" key="2">
    <source>
        <dbReference type="Pfam" id="PF24802"/>
    </source>
</evidence>
<dbReference type="EMBL" id="KV878583">
    <property type="protein sequence ID" value="OJJ62317.1"/>
    <property type="molecule type" value="Genomic_DNA"/>
</dbReference>
<dbReference type="AlphaFoldDB" id="A0A1L9TSA6"/>
<keyword evidence="1" id="KW-1133">Transmembrane helix</keyword>
<dbReference type="RefSeq" id="XP_040706123.1">
    <property type="nucleotide sequence ID" value="XM_040848999.1"/>
</dbReference>
<protein>
    <recommendedName>
        <fullName evidence="2">DUF7703 domain-containing protein</fullName>
    </recommendedName>
</protein>
<accession>A0A1L9TSA6</accession>
<feature type="domain" description="DUF7703" evidence="2">
    <location>
        <begin position="17"/>
        <end position="252"/>
    </location>
</feature>
<feature type="transmembrane region" description="Helical" evidence="1">
    <location>
        <begin position="47"/>
        <end position="71"/>
    </location>
</feature>